<reference evidence="1" key="1">
    <citation type="submission" date="2023-10" db="EMBL/GenBank/DDBJ databases">
        <authorList>
            <person name="Rodriguez Cubillos JULIANA M."/>
            <person name="De Vega J."/>
        </authorList>
    </citation>
    <scope>NUCLEOTIDE SEQUENCE</scope>
</reference>
<protein>
    <submittedName>
        <fullName evidence="1">Uncharacterized protein</fullName>
    </submittedName>
</protein>
<organism evidence="1 2">
    <name type="scientific">Trifolium pratense</name>
    <name type="common">Red clover</name>
    <dbReference type="NCBI Taxonomy" id="57577"/>
    <lineage>
        <taxon>Eukaryota</taxon>
        <taxon>Viridiplantae</taxon>
        <taxon>Streptophyta</taxon>
        <taxon>Embryophyta</taxon>
        <taxon>Tracheophyta</taxon>
        <taxon>Spermatophyta</taxon>
        <taxon>Magnoliopsida</taxon>
        <taxon>eudicotyledons</taxon>
        <taxon>Gunneridae</taxon>
        <taxon>Pentapetalae</taxon>
        <taxon>rosids</taxon>
        <taxon>fabids</taxon>
        <taxon>Fabales</taxon>
        <taxon>Fabaceae</taxon>
        <taxon>Papilionoideae</taxon>
        <taxon>50 kb inversion clade</taxon>
        <taxon>NPAAA clade</taxon>
        <taxon>Hologalegina</taxon>
        <taxon>IRL clade</taxon>
        <taxon>Trifolieae</taxon>
        <taxon>Trifolium</taxon>
    </lineage>
</organism>
<sequence>MNQVIRGLNVRGSTMMQRSTMVDDVLILDSFVANNMSSSRSSTTRVNHPLMVNNHVPAPVSNVMPPWSMLDHTIVFDSNSIPNMGHHHQQQNPNVTRVMNRVNHRQNFQQLLIPIDDDEPKTTTGSSADSDSTCSICLTELSTGSSTTVRMPKHCCSHLFHLDCIQEWLNVKSTCPLCRRDV</sequence>
<comment type="caution">
    <text evidence="1">The sequence shown here is derived from an EMBL/GenBank/DDBJ whole genome shotgun (WGS) entry which is preliminary data.</text>
</comment>
<evidence type="ECO:0000313" key="2">
    <source>
        <dbReference type="Proteomes" id="UP001177021"/>
    </source>
</evidence>
<name>A0ACB0KJ42_TRIPR</name>
<dbReference type="EMBL" id="CASHSV030000311">
    <property type="protein sequence ID" value="CAJ2657274.1"/>
    <property type="molecule type" value="Genomic_DNA"/>
</dbReference>
<gene>
    <name evidence="1" type="ORF">MILVUS5_LOCUS23881</name>
</gene>
<proteinExistence type="predicted"/>
<keyword evidence="2" id="KW-1185">Reference proteome</keyword>
<accession>A0ACB0KJ42</accession>
<dbReference type="Proteomes" id="UP001177021">
    <property type="component" value="Unassembled WGS sequence"/>
</dbReference>
<evidence type="ECO:0000313" key="1">
    <source>
        <dbReference type="EMBL" id="CAJ2657274.1"/>
    </source>
</evidence>